<dbReference type="Gene3D" id="2.60.120.200">
    <property type="match status" value="1"/>
</dbReference>
<sequence>MGAIRLSGFVLFVMQASSAMAQTCNTYVVPSIAGGFTQRTFIDFSGVQPGGNAASLLSSKGVSISNYPISAGPVPRTFVPSNVALGSGSLDMKVSAYNGSGSIQSSEISTNDVFKYASVRTVLKSSGVPGVVEGNFFYLNDNQEIDWEILTSTTLTSSPNVPAGIWATNQGVVPGTPSTHVTVPFTFDPSQGYHEYRIDWAIDATTFYIDGVQKARLTSNVPTQAGHWIWNSWSNGDPNWSNGPPKANSITHIRSIDIYKGFTSTRSGNLCNI</sequence>
<organism evidence="3 4">
    <name type="scientific">Collybia nuda</name>
    <dbReference type="NCBI Taxonomy" id="64659"/>
    <lineage>
        <taxon>Eukaryota</taxon>
        <taxon>Fungi</taxon>
        <taxon>Dikarya</taxon>
        <taxon>Basidiomycota</taxon>
        <taxon>Agaricomycotina</taxon>
        <taxon>Agaricomycetes</taxon>
        <taxon>Agaricomycetidae</taxon>
        <taxon>Agaricales</taxon>
        <taxon>Tricholomatineae</taxon>
        <taxon>Clitocybaceae</taxon>
        <taxon>Collybia</taxon>
    </lineage>
</organism>
<dbReference type="Pfam" id="PF00722">
    <property type="entry name" value="Glyco_hydro_16"/>
    <property type="match status" value="1"/>
</dbReference>
<keyword evidence="4" id="KW-1185">Reference proteome</keyword>
<accession>A0A9P5Y7V4</accession>
<comment type="caution">
    <text evidence="3">The sequence shown here is derived from an EMBL/GenBank/DDBJ whole genome shotgun (WGS) entry which is preliminary data.</text>
</comment>
<dbReference type="AlphaFoldDB" id="A0A9P5Y7V4"/>
<dbReference type="InterPro" id="IPR013320">
    <property type="entry name" value="ConA-like_dom_sf"/>
</dbReference>
<dbReference type="OrthoDB" id="25131at2759"/>
<gene>
    <name evidence="3" type="ORF">BDZ94DRAFT_622270</name>
</gene>
<dbReference type="PANTHER" id="PTHR38121">
    <property type="entry name" value="GH16 DOMAIN-CONTAINING PROTEIN"/>
    <property type="match status" value="1"/>
</dbReference>
<feature type="chain" id="PRO_5040340061" evidence="1">
    <location>
        <begin position="22"/>
        <end position="273"/>
    </location>
</feature>
<dbReference type="GO" id="GO:0004553">
    <property type="term" value="F:hydrolase activity, hydrolyzing O-glycosyl compounds"/>
    <property type="evidence" value="ECO:0007669"/>
    <property type="project" value="InterPro"/>
</dbReference>
<dbReference type="CDD" id="cd00413">
    <property type="entry name" value="Glyco_hydrolase_16"/>
    <property type="match status" value="1"/>
</dbReference>
<dbReference type="PANTHER" id="PTHR38121:SF2">
    <property type="entry name" value="ACYLTRANSFERASE 3 DOMAIN-CONTAINING PROTEIN"/>
    <property type="match status" value="1"/>
</dbReference>
<dbReference type="EMBL" id="MU150263">
    <property type="protein sequence ID" value="KAF9463361.1"/>
    <property type="molecule type" value="Genomic_DNA"/>
</dbReference>
<feature type="domain" description="GH16" evidence="2">
    <location>
        <begin position="57"/>
        <end position="267"/>
    </location>
</feature>
<name>A0A9P5Y7V4_9AGAR</name>
<protein>
    <submittedName>
        <fullName evidence="3">Concanavalin A-like lectin/glucanase</fullName>
    </submittedName>
</protein>
<proteinExistence type="predicted"/>
<dbReference type="SUPFAM" id="SSF49899">
    <property type="entry name" value="Concanavalin A-like lectins/glucanases"/>
    <property type="match status" value="1"/>
</dbReference>
<evidence type="ECO:0000256" key="1">
    <source>
        <dbReference type="SAM" id="SignalP"/>
    </source>
</evidence>
<evidence type="ECO:0000259" key="2">
    <source>
        <dbReference type="PROSITE" id="PS51762"/>
    </source>
</evidence>
<dbReference type="Proteomes" id="UP000807353">
    <property type="component" value="Unassembled WGS sequence"/>
</dbReference>
<dbReference type="PROSITE" id="PS51762">
    <property type="entry name" value="GH16_2"/>
    <property type="match status" value="1"/>
</dbReference>
<evidence type="ECO:0000313" key="4">
    <source>
        <dbReference type="Proteomes" id="UP000807353"/>
    </source>
</evidence>
<evidence type="ECO:0000313" key="3">
    <source>
        <dbReference type="EMBL" id="KAF9463361.1"/>
    </source>
</evidence>
<keyword evidence="1" id="KW-0732">Signal</keyword>
<reference evidence="3" key="1">
    <citation type="submission" date="2020-11" db="EMBL/GenBank/DDBJ databases">
        <authorList>
            <consortium name="DOE Joint Genome Institute"/>
            <person name="Ahrendt S."/>
            <person name="Riley R."/>
            <person name="Andreopoulos W."/>
            <person name="Labutti K."/>
            <person name="Pangilinan J."/>
            <person name="Ruiz-Duenas F.J."/>
            <person name="Barrasa J.M."/>
            <person name="Sanchez-Garcia M."/>
            <person name="Camarero S."/>
            <person name="Miyauchi S."/>
            <person name="Serrano A."/>
            <person name="Linde D."/>
            <person name="Babiker R."/>
            <person name="Drula E."/>
            <person name="Ayuso-Fernandez I."/>
            <person name="Pacheco R."/>
            <person name="Padilla G."/>
            <person name="Ferreira P."/>
            <person name="Barriuso J."/>
            <person name="Kellner H."/>
            <person name="Castanera R."/>
            <person name="Alfaro M."/>
            <person name="Ramirez L."/>
            <person name="Pisabarro A.G."/>
            <person name="Kuo A."/>
            <person name="Tritt A."/>
            <person name="Lipzen A."/>
            <person name="He G."/>
            <person name="Yan M."/>
            <person name="Ng V."/>
            <person name="Cullen D."/>
            <person name="Martin F."/>
            <person name="Rosso M.-N."/>
            <person name="Henrissat B."/>
            <person name="Hibbett D."/>
            <person name="Martinez A.T."/>
            <person name="Grigoriev I.V."/>
        </authorList>
    </citation>
    <scope>NUCLEOTIDE SEQUENCE</scope>
    <source>
        <strain evidence="3">CBS 247.69</strain>
    </source>
</reference>
<feature type="signal peptide" evidence="1">
    <location>
        <begin position="1"/>
        <end position="21"/>
    </location>
</feature>
<dbReference type="GO" id="GO:0005975">
    <property type="term" value="P:carbohydrate metabolic process"/>
    <property type="evidence" value="ECO:0007669"/>
    <property type="project" value="InterPro"/>
</dbReference>
<dbReference type="InterPro" id="IPR000757">
    <property type="entry name" value="Beta-glucanase-like"/>
</dbReference>